<dbReference type="PANTHER" id="PTHR43053">
    <property type="entry name" value="GLYCOSIDASE FAMILY 31"/>
    <property type="match status" value="1"/>
</dbReference>
<dbReference type="CDD" id="cd14791">
    <property type="entry name" value="GH36"/>
    <property type="match status" value="1"/>
</dbReference>
<reference evidence="3 4" key="1">
    <citation type="submission" date="2020-07" db="EMBL/GenBank/DDBJ databases">
        <title>Genomic Encyclopedia of Type Strains, Phase IV (KMG-IV): sequencing the most valuable type-strain genomes for metagenomic binning, comparative biology and taxonomic classification.</title>
        <authorList>
            <person name="Goeker M."/>
        </authorList>
    </citation>
    <scope>NUCLEOTIDE SEQUENCE [LARGE SCALE GENOMIC DNA]</scope>
    <source>
        <strain evidence="3 4">DSM 45533</strain>
    </source>
</reference>
<accession>A0A7W0HSK1</accession>
<dbReference type="Pfam" id="PF02065">
    <property type="entry name" value="Melibiase"/>
    <property type="match status" value="1"/>
</dbReference>
<dbReference type="Proteomes" id="UP000530928">
    <property type="component" value="Unassembled WGS sequence"/>
</dbReference>
<dbReference type="InterPro" id="IPR002252">
    <property type="entry name" value="Glyco_hydro_36"/>
</dbReference>
<dbReference type="AlphaFoldDB" id="A0A7W0HSK1"/>
<evidence type="ECO:0000313" key="4">
    <source>
        <dbReference type="Proteomes" id="UP000530928"/>
    </source>
</evidence>
<keyword evidence="4" id="KW-1185">Reference proteome</keyword>
<dbReference type="InterPro" id="IPR017853">
    <property type="entry name" value="GH"/>
</dbReference>
<dbReference type="EMBL" id="JACDUR010000005">
    <property type="protein sequence ID" value="MBA2894114.1"/>
    <property type="molecule type" value="Genomic_DNA"/>
</dbReference>
<dbReference type="PANTHER" id="PTHR43053:SF4">
    <property type="entry name" value="MYOGENESIS-REGULATING GLYCOSIDASE"/>
    <property type="match status" value="1"/>
</dbReference>
<dbReference type="GO" id="GO:0004557">
    <property type="term" value="F:alpha-galactosidase activity"/>
    <property type="evidence" value="ECO:0007669"/>
    <property type="project" value="UniProtKB-EC"/>
</dbReference>
<evidence type="ECO:0000256" key="1">
    <source>
        <dbReference type="ARBA" id="ARBA00022801"/>
    </source>
</evidence>
<keyword evidence="2 3" id="KW-0326">Glycosidase</keyword>
<proteinExistence type="predicted"/>
<dbReference type="EC" id="3.2.1.22" evidence="3"/>
<dbReference type="RefSeq" id="WP_181612841.1">
    <property type="nucleotide sequence ID" value="NZ_BAABAM010000005.1"/>
</dbReference>
<comment type="caution">
    <text evidence="3">The sequence shown here is derived from an EMBL/GenBank/DDBJ whole genome shotgun (WGS) entry which is preliminary data.</text>
</comment>
<evidence type="ECO:0000313" key="3">
    <source>
        <dbReference type="EMBL" id="MBA2894114.1"/>
    </source>
</evidence>
<dbReference type="InterPro" id="IPR050985">
    <property type="entry name" value="Alpha-glycosidase_related"/>
</dbReference>
<gene>
    <name evidence="3" type="ORF">HNR30_005475</name>
</gene>
<dbReference type="InterPro" id="IPR013785">
    <property type="entry name" value="Aldolase_TIM"/>
</dbReference>
<organism evidence="3 4">
    <name type="scientific">Nonomuraea soli</name>
    <dbReference type="NCBI Taxonomy" id="1032476"/>
    <lineage>
        <taxon>Bacteria</taxon>
        <taxon>Bacillati</taxon>
        <taxon>Actinomycetota</taxon>
        <taxon>Actinomycetes</taxon>
        <taxon>Streptosporangiales</taxon>
        <taxon>Streptosporangiaceae</taxon>
        <taxon>Nonomuraea</taxon>
    </lineage>
</organism>
<protein>
    <submittedName>
        <fullName evidence="3">Alpha-galactosidase</fullName>
        <ecNumber evidence="3">3.2.1.22</ecNumber>
    </submittedName>
</protein>
<name>A0A7W0HSK1_9ACTN</name>
<sequence length="571" mass="61889">MQIWQPHALPEVVTVPVGDVALSLDNGTAAMVTPLGGDVWLVEAPGAGAAQWRVPCVSAAAYWTPNSGTRWIPPIWTGPRASRLTSGSPVASLVGAKGANVCTVALADVHGPTGITGGLVEETGEFAFTAQGEGLTILLDLSGRHFAEVLDDVAGWWAAAQEPPATPYRARLPVYSTWYSMHQELDEEGVERQARLAAGLGCATIIVDDGWQTADRARGYAFCGDWAPNPVAFPDPAAHVARVHELGLAYMLWYAIPFVGKDNEAFERFAGKTLRYLDLMDAAVLDPRHPDVRAFLTDRLARAVEEWGMDGLKVDFVDRFATPGGDPAPSEGADCASVDEGVRLLLDELDVRLRGAQPELLIEYRQPYTSPGLWRFGNMVRAADCPLSSQENRQRTVDLRLIAGPQAVHADMIMWHPDESAEQVAVHLINALFSVPQISVDLTTQRQDQLDAVGFWLGISREHLRTLQLGAFRPEQPEHGYPLVRAYDEHTVVVARYAALPVDLPSGDWSEVLVANADTDPRVTVYGEAEAEAVVHDCRGRVVQEAKVSLPATVSVPMGGLLRLRRVGGGS</sequence>
<keyword evidence="1 3" id="KW-0378">Hydrolase</keyword>
<dbReference type="Gene3D" id="3.20.20.70">
    <property type="entry name" value="Aldolase class I"/>
    <property type="match status" value="1"/>
</dbReference>
<dbReference type="SUPFAM" id="SSF51445">
    <property type="entry name" value="(Trans)glycosidases"/>
    <property type="match status" value="1"/>
</dbReference>
<evidence type="ECO:0000256" key="2">
    <source>
        <dbReference type="ARBA" id="ARBA00023295"/>
    </source>
</evidence>
<dbReference type="GO" id="GO:0016052">
    <property type="term" value="P:carbohydrate catabolic process"/>
    <property type="evidence" value="ECO:0007669"/>
    <property type="project" value="InterPro"/>
</dbReference>